<sequence>MRSTRVLALILVMGLYCSGFIQVAVSARLVVAEKQQESNDHGKDQAGDHPAAAVEWIHKSPSSSHVLHSSNGRVFSLSLNRMPKKKTIQSALEPTCFDTRFGIDKPAAISA</sequence>
<keyword evidence="2" id="KW-1185">Reference proteome</keyword>
<organism evidence="2">
    <name type="scientific">Selaginella moellendorffii</name>
    <name type="common">Spikemoss</name>
    <dbReference type="NCBI Taxonomy" id="88036"/>
    <lineage>
        <taxon>Eukaryota</taxon>
        <taxon>Viridiplantae</taxon>
        <taxon>Streptophyta</taxon>
        <taxon>Embryophyta</taxon>
        <taxon>Tracheophyta</taxon>
        <taxon>Lycopodiopsida</taxon>
        <taxon>Selaginellales</taxon>
        <taxon>Selaginellaceae</taxon>
        <taxon>Selaginella</taxon>
    </lineage>
</organism>
<dbReference type="KEGG" id="smo:SELMODRAFT_416410"/>
<protein>
    <submittedName>
        <fullName evidence="1">Uncharacterized protein</fullName>
    </submittedName>
</protein>
<dbReference type="Proteomes" id="UP000001514">
    <property type="component" value="Unassembled WGS sequence"/>
</dbReference>
<dbReference type="AlphaFoldDB" id="D8RZ72"/>
<evidence type="ECO:0000313" key="1">
    <source>
        <dbReference type="EMBL" id="EFJ22562.1"/>
    </source>
</evidence>
<name>D8RZ72_SELML</name>
<evidence type="ECO:0000313" key="2">
    <source>
        <dbReference type="Proteomes" id="UP000001514"/>
    </source>
</evidence>
<dbReference type="Gramene" id="EFJ22562">
    <property type="protein sequence ID" value="EFJ22562"/>
    <property type="gene ID" value="SELMODRAFT_416410"/>
</dbReference>
<gene>
    <name evidence="1" type="ORF">SELMODRAFT_416410</name>
</gene>
<proteinExistence type="predicted"/>
<dbReference type="EMBL" id="GL377595">
    <property type="protein sequence ID" value="EFJ22562.1"/>
    <property type="molecule type" value="Genomic_DNA"/>
</dbReference>
<reference evidence="1" key="1">
    <citation type="journal article" date="2011" name="Science">
        <title>The Selaginella genome identifies genetic changes associated with the evolution of vascular plants.</title>
        <authorList>
            <person name="Banks J.A."/>
            <person name="Nishiyama T."/>
            <person name="Hasebe M."/>
            <person name="Bowman J.L."/>
            <person name="Gribskov M."/>
            <person name="dePamphilis C."/>
            <person name="Albert V.A."/>
            <person name="Aono N."/>
            <person name="Aoyama T."/>
            <person name="Ambrose B.A."/>
            <person name="Ashton N.W."/>
            <person name="Axtell M.J."/>
            <person name="Barker E."/>
            <person name="Barker M.S."/>
            <person name="Bennetzen J.L."/>
            <person name="Bonawitz N.D."/>
            <person name="Chapple C."/>
            <person name="Cheng C."/>
            <person name="Correa L.G."/>
            <person name="Dacre M."/>
            <person name="DeBarry J."/>
            <person name="Dreyer I."/>
            <person name="Elias M."/>
            <person name="Engstrom E.M."/>
            <person name="Estelle M."/>
            <person name="Feng L."/>
            <person name="Finet C."/>
            <person name="Floyd S.K."/>
            <person name="Frommer W.B."/>
            <person name="Fujita T."/>
            <person name="Gramzow L."/>
            <person name="Gutensohn M."/>
            <person name="Harholt J."/>
            <person name="Hattori M."/>
            <person name="Heyl A."/>
            <person name="Hirai T."/>
            <person name="Hiwatashi Y."/>
            <person name="Ishikawa M."/>
            <person name="Iwata M."/>
            <person name="Karol K.G."/>
            <person name="Koehler B."/>
            <person name="Kolukisaoglu U."/>
            <person name="Kubo M."/>
            <person name="Kurata T."/>
            <person name="Lalonde S."/>
            <person name="Li K."/>
            <person name="Li Y."/>
            <person name="Litt A."/>
            <person name="Lyons E."/>
            <person name="Manning G."/>
            <person name="Maruyama T."/>
            <person name="Michael T.P."/>
            <person name="Mikami K."/>
            <person name="Miyazaki S."/>
            <person name="Morinaga S."/>
            <person name="Murata T."/>
            <person name="Mueller-Roeber B."/>
            <person name="Nelson D.R."/>
            <person name="Obara M."/>
            <person name="Oguri Y."/>
            <person name="Olmstead R.G."/>
            <person name="Onodera N."/>
            <person name="Petersen B.L."/>
            <person name="Pils B."/>
            <person name="Prigge M."/>
            <person name="Rensing S.A."/>
            <person name="Riano-Pachon D.M."/>
            <person name="Roberts A.W."/>
            <person name="Sato Y."/>
            <person name="Scheller H.V."/>
            <person name="Schulz B."/>
            <person name="Schulz C."/>
            <person name="Shakirov E.V."/>
            <person name="Shibagaki N."/>
            <person name="Shinohara N."/>
            <person name="Shippen D.E."/>
            <person name="Soerensen I."/>
            <person name="Sotooka R."/>
            <person name="Sugimoto N."/>
            <person name="Sugita M."/>
            <person name="Sumikawa N."/>
            <person name="Tanurdzic M."/>
            <person name="Theissen G."/>
            <person name="Ulvskov P."/>
            <person name="Wakazuki S."/>
            <person name="Weng J.K."/>
            <person name="Willats W.W."/>
            <person name="Wipf D."/>
            <person name="Wolf P.G."/>
            <person name="Yang L."/>
            <person name="Zimmer A.D."/>
            <person name="Zhu Q."/>
            <person name="Mitros T."/>
            <person name="Hellsten U."/>
            <person name="Loque D."/>
            <person name="Otillar R."/>
            <person name="Salamov A."/>
            <person name="Schmutz J."/>
            <person name="Shapiro H."/>
            <person name="Lindquist E."/>
            <person name="Lucas S."/>
            <person name="Rokhsar D."/>
            <person name="Grigoriev I.V."/>
        </authorList>
    </citation>
    <scope>NUCLEOTIDE SEQUENCE [LARGE SCALE GENOMIC DNA]</scope>
</reference>
<accession>D8RZ72</accession>
<dbReference type="InParanoid" id="D8RZ72"/>
<dbReference type="HOGENOM" id="CLU_2162771_0_0_1"/>